<sequence length="432" mass="48374">MLLVDVLPAEVLAAALLFCLPLRRRRFFPLRAAGTALLLMALPFVLPLGMLSELLQGDSARLAYTLLYSLLSYLIGAAFVLACCAVSVREALYCATCAYLTQHFTYCLHRFLRPGMDTAAAETYDVWYLLIYGAAYALAYVLFARRLVAGKRYDIRLSHSLGTMAGALSVALVLSAVAQHLESRGGSLYPVCLLYAMFCCFYVLWAQVGQCRRLALQHELDVQQQLWLKHKDQFEMTAENVELINRKCHDLKHQIAALKQISDQSQRDATIRSLEESVMIYDSIVETGNHILDTILTEKSLLCEARGITLTCVADGACLSFLEAVDLYTLFGNALDNAIEHVSALEDVERRTIAVSVFSRADLVFIQLENYYSGPLEFDDGLPISRKARDGYHGFGLKSVRHTAERYGGFLTLQTEGDIFLLRVTIPRYREC</sequence>
<reference evidence="3" key="1">
    <citation type="submission" date="2020-08" db="EMBL/GenBank/DDBJ databases">
        <title>Genome public.</title>
        <authorList>
            <person name="Liu C."/>
            <person name="Sun Q."/>
        </authorList>
    </citation>
    <scope>NUCLEOTIDE SEQUENCE</scope>
    <source>
        <strain evidence="3">NSJ-52</strain>
    </source>
</reference>
<feature type="transmembrane region" description="Helical" evidence="1">
    <location>
        <begin position="6"/>
        <end position="23"/>
    </location>
</feature>
<dbReference type="Proteomes" id="UP000607645">
    <property type="component" value="Unassembled WGS sequence"/>
</dbReference>
<feature type="domain" description="Sensor histidine kinase NatK-like C-terminal" evidence="2">
    <location>
        <begin position="322"/>
        <end position="427"/>
    </location>
</feature>
<name>A0A8J6JHS1_9FIRM</name>
<dbReference type="InterPro" id="IPR036890">
    <property type="entry name" value="HATPase_C_sf"/>
</dbReference>
<dbReference type="SUPFAM" id="SSF55874">
    <property type="entry name" value="ATPase domain of HSP90 chaperone/DNA topoisomerase II/histidine kinase"/>
    <property type="match status" value="1"/>
</dbReference>
<evidence type="ECO:0000259" key="2">
    <source>
        <dbReference type="Pfam" id="PF14501"/>
    </source>
</evidence>
<evidence type="ECO:0000313" key="3">
    <source>
        <dbReference type="EMBL" id="MBC5736358.1"/>
    </source>
</evidence>
<dbReference type="Gene3D" id="3.30.565.10">
    <property type="entry name" value="Histidine kinase-like ATPase, C-terminal domain"/>
    <property type="match status" value="1"/>
</dbReference>
<proteinExistence type="predicted"/>
<dbReference type="EMBL" id="JACOPQ010000003">
    <property type="protein sequence ID" value="MBC5736358.1"/>
    <property type="molecule type" value="Genomic_DNA"/>
</dbReference>
<dbReference type="InterPro" id="IPR032834">
    <property type="entry name" value="NatK-like_C"/>
</dbReference>
<dbReference type="AlphaFoldDB" id="A0A8J6JHS1"/>
<dbReference type="Pfam" id="PF14501">
    <property type="entry name" value="HATPase_c_5"/>
    <property type="match status" value="1"/>
</dbReference>
<feature type="transmembrane region" description="Helical" evidence="1">
    <location>
        <begin position="30"/>
        <end position="50"/>
    </location>
</feature>
<gene>
    <name evidence="3" type="ORF">H8S62_04965</name>
</gene>
<feature type="transmembrane region" description="Helical" evidence="1">
    <location>
        <begin position="187"/>
        <end position="205"/>
    </location>
</feature>
<dbReference type="GO" id="GO:0016301">
    <property type="term" value="F:kinase activity"/>
    <property type="evidence" value="ECO:0007669"/>
    <property type="project" value="UniProtKB-KW"/>
</dbReference>
<dbReference type="CDD" id="cd16935">
    <property type="entry name" value="HATPase_AgrC-ComD-like"/>
    <property type="match status" value="1"/>
</dbReference>
<feature type="transmembrane region" description="Helical" evidence="1">
    <location>
        <begin position="160"/>
        <end position="181"/>
    </location>
</feature>
<organism evidence="3 4">
    <name type="scientific">Lawsonibacter faecis</name>
    <dbReference type="NCBI Taxonomy" id="2763052"/>
    <lineage>
        <taxon>Bacteria</taxon>
        <taxon>Bacillati</taxon>
        <taxon>Bacillota</taxon>
        <taxon>Clostridia</taxon>
        <taxon>Eubacteriales</taxon>
        <taxon>Oscillospiraceae</taxon>
        <taxon>Lawsonibacter</taxon>
    </lineage>
</organism>
<keyword evidence="3" id="KW-0418">Kinase</keyword>
<comment type="caution">
    <text evidence="3">The sequence shown here is derived from an EMBL/GenBank/DDBJ whole genome shotgun (WGS) entry which is preliminary data.</text>
</comment>
<keyword evidence="1" id="KW-1133">Transmembrane helix</keyword>
<evidence type="ECO:0000256" key="1">
    <source>
        <dbReference type="SAM" id="Phobius"/>
    </source>
</evidence>
<feature type="transmembrane region" description="Helical" evidence="1">
    <location>
        <begin position="62"/>
        <end position="84"/>
    </location>
</feature>
<protein>
    <submittedName>
        <fullName evidence="3">Sensor histidine kinase</fullName>
    </submittedName>
</protein>
<keyword evidence="1" id="KW-0472">Membrane</keyword>
<accession>A0A8J6JHS1</accession>
<evidence type="ECO:0000313" key="4">
    <source>
        <dbReference type="Proteomes" id="UP000607645"/>
    </source>
</evidence>
<keyword evidence="3" id="KW-0808">Transferase</keyword>
<feature type="transmembrane region" description="Helical" evidence="1">
    <location>
        <begin position="127"/>
        <end position="148"/>
    </location>
</feature>
<dbReference type="RefSeq" id="WP_186918681.1">
    <property type="nucleotide sequence ID" value="NZ_JACOPQ010000003.1"/>
</dbReference>
<keyword evidence="1" id="KW-0812">Transmembrane</keyword>
<keyword evidence="4" id="KW-1185">Reference proteome</keyword>